<feature type="non-terminal residue" evidence="2">
    <location>
        <position position="165"/>
    </location>
</feature>
<reference evidence="2" key="1">
    <citation type="journal article" date="2023" name="Mol. Phylogenet. Evol.">
        <title>Genome-scale phylogeny and comparative genomics of the fungal order Sordariales.</title>
        <authorList>
            <person name="Hensen N."/>
            <person name="Bonometti L."/>
            <person name="Westerberg I."/>
            <person name="Brannstrom I.O."/>
            <person name="Guillou S."/>
            <person name="Cros-Aarteil S."/>
            <person name="Calhoun S."/>
            <person name="Haridas S."/>
            <person name="Kuo A."/>
            <person name="Mondo S."/>
            <person name="Pangilinan J."/>
            <person name="Riley R."/>
            <person name="LaButti K."/>
            <person name="Andreopoulos B."/>
            <person name="Lipzen A."/>
            <person name="Chen C."/>
            <person name="Yan M."/>
            <person name="Daum C."/>
            <person name="Ng V."/>
            <person name="Clum A."/>
            <person name="Steindorff A."/>
            <person name="Ohm R.A."/>
            <person name="Martin F."/>
            <person name="Silar P."/>
            <person name="Natvig D.O."/>
            <person name="Lalanne C."/>
            <person name="Gautier V."/>
            <person name="Ament-Velasquez S.L."/>
            <person name="Kruys A."/>
            <person name="Hutchinson M.I."/>
            <person name="Powell A.J."/>
            <person name="Barry K."/>
            <person name="Miller A.N."/>
            <person name="Grigoriev I.V."/>
            <person name="Debuchy R."/>
            <person name="Gladieux P."/>
            <person name="Hiltunen Thoren M."/>
            <person name="Johannesson H."/>
        </authorList>
    </citation>
    <scope>NUCLEOTIDE SEQUENCE</scope>
    <source>
        <strain evidence="2">CBS 958.72</strain>
    </source>
</reference>
<reference evidence="2" key="2">
    <citation type="submission" date="2023-06" db="EMBL/GenBank/DDBJ databases">
        <authorList>
            <consortium name="Lawrence Berkeley National Laboratory"/>
            <person name="Haridas S."/>
            <person name="Hensen N."/>
            <person name="Bonometti L."/>
            <person name="Westerberg I."/>
            <person name="Brannstrom I.O."/>
            <person name="Guillou S."/>
            <person name="Cros-Aarteil S."/>
            <person name="Calhoun S."/>
            <person name="Kuo A."/>
            <person name="Mondo S."/>
            <person name="Pangilinan J."/>
            <person name="Riley R."/>
            <person name="Labutti K."/>
            <person name="Andreopoulos B."/>
            <person name="Lipzen A."/>
            <person name="Chen C."/>
            <person name="Yanf M."/>
            <person name="Daum C."/>
            <person name="Ng V."/>
            <person name="Clum A."/>
            <person name="Steindorff A."/>
            <person name="Ohm R."/>
            <person name="Martin F."/>
            <person name="Silar P."/>
            <person name="Natvig D."/>
            <person name="Lalanne C."/>
            <person name="Gautier V."/>
            <person name="Ament-Velasquez S.L."/>
            <person name="Kruys A."/>
            <person name="Hutchinson M.I."/>
            <person name="Powell A.J."/>
            <person name="Barry K."/>
            <person name="Miller A.N."/>
            <person name="Grigoriev I.V."/>
            <person name="Debuchy R."/>
            <person name="Gladieux P."/>
            <person name="Thoren M.H."/>
            <person name="Johannesson H."/>
        </authorList>
    </citation>
    <scope>NUCLEOTIDE SEQUENCE</scope>
    <source>
        <strain evidence="2">CBS 958.72</strain>
    </source>
</reference>
<proteinExistence type="predicted"/>
<feature type="non-terminal residue" evidence="2">
    <location>
        <position position="1"/>
    </location>
</feature>
<gene>
    <name evidence="2" type="ORF">B0T24DRAFT_500246</name>
</gene>
<protein>
    <submittedName>
        <fullName evidence="2">Uncharacterized protein</fullName>
    </submittedName>
</protein>
<evidence type="ECO:0000313" key="2">
    <source>
        <dbReference type="EMBL" id="KAK3379203.1"/>
    </source>
</evidence>
<dbReference type="Proteomes" id="UP001287356">
    <property type="component" value="Unassembled WGS sequence"/>
</dbReference>
<name>A0AAE0KMI9_9PEZI</name>
<dbReference type="EMBL" id="JAULSN010000002">
    <property type="protein sequence ID" value="KAK3379203.1"/>
    <property type="molecule type" value="Genomic_DNA"/>
</dbReference>
<sequence length="165" mass="18604">TSMNSPVWIAITIASGVILTVALIVLAVFICNKHRRRQNPEQTNPYSGSGQFAASQKIMSSAGLAEEEELQRQFMIRKSLATRSWNTIESQASMRTTTETTTTTMTDQIERQTMDIEDEEDAEARNLRDDWKAWEARVQHERSMSGELHPAIDCTVPALRLPQPP</sequence>
<organism evidence="2 3">
    <name type="scientific">Lasiosphaeria ovina</name>
    <dbReference type="NCBI Taxonomy" id="92902"/>
    <lineage>
        <taxon>Eukaryota</taxon>
        <taxon>Fungi</taxon>
        <taxon>Dikarya</taxon>
        <taxon>Ascomycota</taxon>
        <taxon>Pezizomycotina</taxon>
        <taxon>Sordariomycetes</taxon>
        <taxon>Sordariomycetidae</taxon>
        <taxon>Sordariales</taxon>
        <taxon>Lasiosphaeriaceae</taxon>
        <taxon>Lasiosphaeria</taxon>
    </lineage>
</organism>
<evidence type="ECO:0000313" key="3">
    <source>
        <dbReference type="Proteomes" id="UP001287356"/>
    </source>
</evidence>
<dbReference type="AlphaFoldDB" id="A0AAE0KMI9"/>
<keyword evidence="3" id="KW-1185">Reference proteome</keyword>
<feature type="transmembrane region" description="Helical" evidence="1">
    <location>
        <begin position="6"/>
        <end position="30"/>
    </location>
</feature>
<keyword evidence="1" id="KW-0472">Membrane</keyword>
<accession>A0AAE0KMI9</accession>
<evidence type="ECO:0000256" key="1">
    <source>
        <dbReference type="SAM" id="Phobius"/>
    </source>
</evidence>
<keyword evidence="1" id="KW-0812">Transmembrane</keyword>
<comment type="caution">
    <text evidence="2">The sequence shown here is derived from an EMBL/GenBank/DDBJ whole genome shotgun (WGS) entry which is preliminary data.</text>
</comment>
<keyword evidence="1" id="KW-1133">Transmembrane helix</keyword>